<dbReference type="RefSeq" id="WP_045671625.1">
    <property type="nucleotide sequence ID" value="NZ_CP011058.1"/>
</dbReference>
<dbReference type="STRING" id="1126833.VN24_18545"/>
<keyword evidence="3" id="KW-1185">Reference proteome</keyword>
<evidence type="ECO:0000259" key="1">
    <source>
        <dbReference type="PROSITE" id="PS51186"/>
    </source>
</evidence>
<dbReference type="Proteomes" id="UP000032633">
    <property type="component" value="Chromosome"/>
</dbReference>
<reference evidence="3" key="2">
    <citation type="submission" date="2015-03" db="EMBL/GenBank/DDBJ databases">
        <title>Genome sequence of Paenibacillus beijingensis strain DSM 24997T.</title>
        <authorList>
            <person name="Kwak Y."/>
            <person name="Shin J.-H."/>
        </authorList>
    </citation>
    <scope>NUCLEOTIDE SEQUENCE [LARGE SCALE GENOMIC DNA]</scope>
    <source>
        <strain evidence="3">DSM 24997</strain>
    </source>
</reference>
<dbReference type="PATRIC" id="fig|1126833.4.peg.4082"/>
<organism evidence="2 3">
    <name type="scientific">Paenibacillus beijingensis</name>
    <dbReference type="NCBI Taxonomy" id="1126833"/>
    <lineage>
        <taxon>Bacteria</taxon>
        <taxon>Bacillati</taxon>
        <taxon>Bacillota</taxon>
        <taxon>Bacilli</taxon>
        <taxon>Bacillales</taxon>
        <taxon>Paenibacillaceae</taxon>
        <taxon>Paenibacillus</taxon>
    </lineage>
</organism>
<name>A0A0D5NMJ1_9BACL</name>
<dbReference type="HOGENOM" id="CLU_118417_0_0_9"/>
<dbReference type="SUPFAM" id="SSF55729">
    <property type="entry name" value="Acyl-CoA N-acyltransferases (Nat)"/>
    <property type="match status" value="1"/>
</dbReference>
<evidence type="ECO:0000313" key="2">
    <source>
        <dbReference type="EMBL" id="AJY76197.1"/>
    </source>
</evidence>
<dbReference type="KEGG" id="pbj:VN24_18545"/>
<dbReference type="EMBL" id="CP011058">
    <property type="protein sequence ID" value="AJY76197.1"/>
    <property type="molecule type" value="Genomic_DNA"/>
</dbReference>
<evidence type="ECO:0000313" key="3">
    <source>
        <dbReference type="Proteomes" id="UP000032633"/>
    </source>
</evidence>
<dbReference type="Pfam" id="PF13508">
    <property type="entry name" value="Acetyltransf_7"/>
    <property type="match status" value="1"/>
</dbReference>
<dbReference type="PROSITE" id="PS51186">
    <property type="entry name" value="GNAT"/>
    <property type="match status" value="1"/>
</dbReference>
<protein>
    <recommendedName>
        <fullName evidence="1">N-acetyltransferase domain-containing protein</fullName>
    </recommendedName>
</protein>
<dbReference type="GO" id="GO:0016747">
    <property type="term" value="F:acyltransferase activity, transferring groups other than amino-acyl groups"/>
    <property type="evidence" value="ECO:0007669"/>
    <property type="project" value="InterPro"/>
</dbReference>
<proteinExistence type="predicted"/>
<feature type="domain" description="N-acetyltransferase" evidence="1">
    <location>
        <begin position="1"/>
        <end position="146"/>
    </location>
</feature>
<dbReference type="AlphaFoldDB" id="A0A0D5NMJ1"/>
<gene>
    <name evidence="2" type="ORF">VN24_18545</name>
</gene>
<dbReference type="Gene3D" id="3.40.630.30">
    <property type="match status" value="1"/>
</dbReference>
<dbReference type="InterPro" id="IPR000182">
    <property type="entry name" value="GNAT_dom"/>
</dbReference>
<dbReference type="InterPro" id="IPR016181">
    <property type="entry name" value="Acyl_CoA_acyltransferase"/>
</dbReference>
<dbReference type="OrthoDB" id="9775804at2"/>
<reference evidence="2 3" key="1">
    <citation type="journal article" date="2015" name="J. Biotechnol.">
        <title>Complete genome sequence of Paenibacillus beijingensis 7188(T) (=DSM 24997(T)), a novel rhizobacterium from jujube garden soil.</title>
        <authorList>
            <person name="Kwak Y."/>
            <person name="Shin J.H."/>
        </authorList>
    </citation>
    <scope>NUCLEOTIDE SEQUENCE [LARGE SCALE GENOMIC DNA]</scope>
    <source>
        <strain evidence="2 3">DSM 24997</strain>
    </source>
</reference>
<dbReference type="CDD" id="cd04301">
    <property type="entry name" value="NAT_SF"/>
    <property type="match status" value="1"/>
</dbReference>
<sequence>MIVRNFEKQDLKKCISLYIEVFNQPPWNNNWTYELAEGLFMDFCNTPGFLGYVAVDETEEIIAVLIGKEKKWWRGKEYVTEEFFVRPELQGQGVGSHILDFIYKDIKAKGIEKVTLLTSTFTPAYKFYLNKGYKENQSLRLLYKNI</sequence>
<accession>A0A0D5NMJ1</accession>